<dbReference type="Proteomes" id="UP000051862">
    <property type="component" value="Unassembled WGS sequence"/>
</dbReference>
<dbReference type="Pfam" id="PF06197">
    <property type="entry name" value="DUF998"/>
    <property type="match status" value="1"/>
</dbReference>
<dbReference type="RefSeq" id="WP_055429461.1">
    <property type="nucleotide sequence ID" value="NZ_CP015105.1"/>
</dbReference>
<feature type="transmembrane region" description="Helical" evidence="1">
    <location>
        <begin position="7"/>
        <end position="26"/>
    </location>
</feature>
<gene>
    <name evidence="2" type="ORF">A3L14_07615</name>
    <name evidence="3" type="ORF">AMR53_06375</name>
    <name evidence="4" type="ORF">SAMN05216170_0426</name>
</gene>
<name>A0A0Q2MRA0_9EURY</name>
<dbReference type="KEGG" id="ttd:A3L14_07615"/>
<dbReference type="STRING" id="277988.SAMN05216170_0426"/>
<proteinExistence type="predicted"/>
<keyword evidence="1" id="KW-1133">Transmembrane helix</keyword>
<organism evidence="3 5">
    <name type="scientific">Thermococcus thioreducens</name>
    <dbReference type="NCBI Taxonomy" id="277988"/>
    <lineage>
        <taxon>Archaea</taxon>
        <taxon>Methanobacteriati</taxon>
        <taxon>Methanobacteriota</taxon>
        <taxon>Thermococci</taxon>
        <taxon>Thermococcales</taxon>
        <taxon>Thermococcaceae</taxon>
        <taxon>Thermococcus</taxon>
    </lineage>
</organism>
<evidence type="ECO:0000313" key="3">
    <source>
        <dbReference type="EMBL" id="KQH82231.1"/>
    </source>
</evidence>
<dbReference type="Proteomes" id="UP000250136">
    <property type="component" value="Chromosome"/>
</dbReference>
<dbReference type="AlphaFoldDB" id="A0A0Q2MRA0"/>
<keyword evidence="1" id="KW-0472">Membrane</keyword>
<evidence type="ECO:0000313" key="7">
    <source>
        <dbReference type="Proteomes" id="UP000250136"/>
    </source>
</evidence>
<protein>
    <submittedName>
        <fullName evidence="4">Hypothetical membrane protein</fullName>
    </submittedName>
</protein>
<evidence type="ECO:0000256" key="1">
    <source>
        <dbReference type="SAM" id="Phobius"/>
    </source>
</evidence>
<dbReference type="PANTHER" id="PTHR42241">
    <property type="entry name" value="HYPOTHETICAL MEMBRANE PROTEIN, CONSERVED, DUF998 FAMILY"/>
    <property type="match status" value="1"/>
</dbReference>
<dbReference type="Proteomes" id="UP000182125">
    <property type="component" value="Unassembled WGS sequence"/>
</dbReference>
<feature type="transmembrane region" description="Helical" evidence="1">
    <location>
        <begin position="78"/>
        <end position="99"/>
    </location>
</feature>
<dbReference type="PATRIC" id="fig|277988.4.peg.1335"/>
<dbReference type="InterPro" id="IPR009339">
    <property type="entry name" value="DUF998"/>
</dbReference>
<reference evidence="4 6" key="3">
    <citation type="submission" date="2016-10" db="EMBL/GenBank/DDBJ databases">
        <authorList>
            <person name="de Groot N.N."/>
        </authorList>
    </citation>
    <scope>NUCLEOTIDE SEQUENCE [LARGE SCALE GENOMIC DNA]</scope>
    <source>
        <strain evidence="4 6">OGL-20</strain>
    </source>
</reference>
<evidence type="ECO:0000313" key="4">
    <source>
        <dbReference type="EMBL" id="SEV85638.1"/>
    </source>
</evidence>
<feature type="transmembrane region" description="Helical" evidence="1">
    <location>
        <begin position="111"/>
        <end position="129"/>
    </location>
</feature>
<feature type="transmembrane region" description="Helical" evidence="1">
    <location>
        <begin position="161"/>
        <end position="184"/>
    </location>
</feature>
<reference evidence="2 7" key="2">
    <citation type="submission" date="2016-04" db="EMBL/GenBank/DDBJ databases">
        <title>Complete genome sequence of Thermococcus thioreducens type strain OGL-20P.</title>
        <authorList>
            <person name="Oger P.M."/>
        </authorList>
    </citation>
    <scope>NUCLEOTIDE SEQUENCE [LARGE SCALE GENOMIC DNA]</scope>
    <source>
        <strain evidence="2 7">OGL-20P</strain>
    </source>
</reference>
<evidence type="ECO:0000313" key="2">
    <source>
        <dbReference type="EMBL" id="ASJ12760.1"/>
    </source>
</evidence>
<feature type="transmembrane region" description="Helical" evidence="1">
    <location>
        <begin position="46"/>
        <end position="66"/>
    </location>
</feature>
<dbReference type="GeneID" id="33334281"/>
<dbReference type="PANTHER" id="PTHR42241:SF2">
    <property type="entry name" value="HYPOTHETICAL MEMBRANE PROTEIN, CONSERVED, DUF998 FAMILY"/>
    <property type="match status" value="1"/>
</dbReference>
<dbReference type="OrthoDB" id="103507at2157"/>
<sequence length="193" mass="21032">MKKGQLWAGILSPLISLGGIGVAIMINRPWWRLTDNAISDLGKVGLPYSWVMNVPLFISAILAIYYAAGLFGEVKNTVFRLGIALFMIGLAFLAGVALFPEGTEPHYHVSWGFFLAGSVGYLIAGAGLWLEGMRKFGAFTTLLFTAEVLLARWAFNTFSGVAIAEFIGIFAMIIWHYSLMGTLLKAGFLGTRD</sequence>
<accession>A0A0Q2MRA0</accession>
<evidence type="ECO:0000313" key="5">
    <source>
        <dbReference type="Proteomes" id="UP000051862"/>
    </source>
</evidence>
<dbReference type="EMBL" id="FOIW01000001">
    <property type="protein sequence ID" value="SEV85638.1"/>
    <property type="molecule type" value="Genomic_DNA"/>
</dbReference>
<dbReference type="EMBL" id="LIXN01000009">
    <property type="protein sequence ID" value="KQH82231.1"/>
    <property type="molecule type" value="Genomic_DNA"/>
</dbReference>
<reference evidence="3 5" key="1">
    <citation type="submission" date="2015-08" db="EMBL/GenBank/DDBJ databases">
        <title>Thermococcus thioreducens DSM 14981 genome sequencing.</title>
        <authorList>
            <person name="Hong S.-J."/>
            <person name="Kim M.-C."/>
            <person name="Shin J.-H."/>
        </authorList>
    </citation>
    <scope>NUCLEOTIDE SEQUENCE [LARGE SCALE GENOMIC DNA]</scope>
    <source>
        <strain evidence="3 5">DSM 14981</strain>
    </source>
</reference>
<keyword evidence="7" id="KW-1185">Reference proteome</keyword>
<keyword evidence="1" id="KW-0812">Transmembrane</keyword>
<evidence type="ECO:0000313" key="6">
    <source>
        <dbReference type="Proteomes" id="UP000182125"/>
    </source>
</evidence>
<dbReference type="EMBL" id="CP015105">
    <property type="protein sequence ID" value="ASJ12760.1"/>
    <property type="molecule type" value="Genomic_DNA"/>
</dbReference>